<evidence type="ECO:0000313" key="3">
    <source>
        <dbReference type="Proteomes" id="UP000007963"/>
    </source>
</evidence>
<dbReference type="AlphaFoldDB" id="Q0CMW5"/>
<proteinExistence type="predicted"/>
<dbReference type="PANTHER" id="PTHR42090">
    <property type="match status" value="1"/>
</dbReference>
<protein>
    <submittedName>
        <fullName evidence="2">Uncharacterized protein</fullName>
    </submittedName>
</protein>
<dbReference type="VEuPathDB" id="FungiDB:ATEG_04969"/>
<organism evidence="2 3">
    <name type="scientific">Aspergillus terreus (strain NIH 2624 / FGSC A1156)</name>
    <dbReference type="NCBI Taxonomy" id="341663"/>
    <lineage>
        <taxon>Eukaryota</taxon>
        <taxon>Fungi</taxon>
        <taxon>Dikarya</taxon>
        <taxon>Ascomycota</taxon>
        <taxon>Pezizomycotina</taxon>
        <taxon>Eurotiomycetes</taxon>
        <taxon>Eurotiomycetidae</taxon>
        <taxon>Eurotiales</taxon>
        <taxon>Aspergillaceae</taxon>
        <taxon>Aspergillus</taxon>
        <taxon>Aspergillus subgen. Circumdati</taxon>
    </lineage>
</organism>
<dbReference type="GeneID" id="4320634"/>
<gene>
    <name evidence="2" type="ORF">ATEG_04969</name>
</gene>
<feature type="compositionally biased region" description="Basic and acidic residues" evidence="1">
    <location>
        <begin position="71"/>
        <end position="86"/>
    </location>
</feature>
<evidence type="ECO:0000256" key="1">
    <source>
        <dbReference type="SAM" id="MobiDB-lite"/>
    </source>
</evidence>
<dbReference type="EMBL" id="CH476600">
    <property type="protein sequence ID" value="EAU34038.1"/>
    <property type="molecule type" value="Genomic_DNA"/>
</dbReference>
<feature type="region of interest" description="Disordered" evidence="1">
    <location>
        <begin position="71"/>
        <end position="100"/>
    </location>
</feature>
<name>Q0CMW5_ASPTN</name>
<reference evidence="3" key="1">
    <citation type="submission" date="2005-09" db="EMBL/GenBank/DDBJ databases">
        <title>Annotation of the Aspergillus terreus NIH2624 genome.</title>
        <authorList>
            <person name="Birren B.W."/>
            <person name="Lander E.S."/>
            <person name="Galagan J.E."/>
            <person name="Nusbaum C."/>
            <person name="Devon K."/>
            <person name="Henn M."/>
            <person name="Ma L.-J."/>
            <person name="Jaffe D.B."/>
            <person name="Butler J."/>
            <person name="Alvarez P."/>
            <person name="Gnerre S."/>
            <person name="Grabherr M."/>
            <person name="Kleber M."/>
            <person name="Mauceli E.W."/>
            <person name="Brockman W."/>
            <person name="Rounsley S."/>
            <person name="Young S.K."/>
            <person name="LaButti K."/>
            <person name="Pushparaj V."/>
            <person name="DeCaprio D."/>
            <person name="Crawford M."/>
            <person name="Koehrsen M."/>
            <person name="Engels R."/>
            <person name="Montgomery P."/>
            <person name="Pearson M."/>
            <person name="Howarth C."/>
            <person name="Larson L."/>
            <person name="Luoma S."/>
            <person name="White J."/>
            <person name="Alvarado L."/>
            <person name="Kodira C.D."/>
            <person name="Zeng Q."/>
            <person name="Oleary S."/>
            <person name="Yandava C."/>
            <person name="Denning D.W."/>
            <person name="Nierman W.C."/>
            <person name="Milne T."/>
            <person name="Madden K."/>
        </authorList>
    </citation>
    <scope>NUCLEOTIDE SEQUENCE [LARGE SCALE GENOMIC DNA]</scope>
    <source>
        <strain evidence="3">NIH 2624 / FGSC A1156</strain>
    </source>
</reference>
<dbReference type="STRING" id="341663.Q0CMW5"/>
<dbReference type="RefSeq" id="XP_001214147.1">
    <property type="nucleotide sequence ID" value="XM_001214147.1"/>
</dbReference>
<dbReference type="Proteomes" id="UP000007963">
    <property type="component" value="Unassembled WGS sequence"/>
</dbReference>
<evidence type="ECO:0000313" key="2">
    <source>
        <dbReference type="EMBL" id="EAU34038.1"/>
    </source>
</evidence>
<dbReference type="OMA" id="ERCILNP"/>
<dbReference type="HOGENOM" id="CLU_109868_0_0_1"/>
<sequence length="195" mass="21765">MTSYLVRNLTPKTQGWLHASRKAISQPCIYPLVQGQWRATHTIIYMKAPGDQSQLSLDFERQILNPERAETCKSGTDDEVAHHKSSYDPSTTTPESEYLADEEECTTGMEAHHPLFISPARKEVSELLSPMVGGAVHGADRLGPSARGWTRKHKEVHIKYIPGGPYDRYEKLLDDLKKARQGRTSDASAHAAPTK</sequence>
<dbReference type="eggNOG" id="ENOG502RP7S">
    <property type="taxonomic scope" value="Eukaryota"/>
</dbReference>
<accession>Q0CMW5</accession>
<dbReference type="PANTHER" id="PTHR42090:SF1">
    <property type="match status" value="1"/>
</dbReference>
<dbReference type="OrthoDB" id="4220319at2759"/>